<sequence>MKASWPYYKQILCYEESTTRTLFLETDRNSISTEATAAEEVKEIAACSSMDPITRDVERRMSMKRESSHAEEAMSEDIRSEQFSSSRSSMDLAKTWARSYGTFASSLFREAFHRMKTVADRYMNSVFSATKGSCHDFVQVTKRPIADCNRWASSLFPCV</sequence>
<reference evidence="3" key="1">
    <citation type="journal article" date="2015" name="Nat. Genet.">
        <title>The genome and transcriptome of the zoonotic hookworm Ancylostoma ceylanicum identify infection-specific gene families.</title>
        <authorList>
            <person name="Schwarz E.M."/>
            <person name="Hu Y."/>
            <person name="Antoshechkin I."/>
            <person name="Miller M.M."/>
            <person name="Sternberg P.W."/>
            <person name="Aroian R.V."/>
        </authorList>
    </citation>
    <scope>NUCLEOTIDE SEQUENCE</scope>
    <source>
        <strain evidence="3">HY135</strain>
    </source>
</reference>
<dbReference type="OrthoDB" id="10510064at2759"/>
<name>A0A016SI52_9BILA</name>
<evidence type="ECO:0000313" key="3">
    <source>
        <dbReference type="Proteomes" id="UP000024635"/>
    </source>
</evidence>
<dbReference type="EMBL" id="JARK01001557">
    <property type="protein sequence ID" value="EYB90393.1"/>
    <property type="molecule type" value="Genomic_DNA"/>
</dbReference>
<keyword evidence="3" id="KW-1185">Reference proteome</keyword>
<dbReference type="Proteomes" id="UP000024635">
    <property type="component" value="Unassembled WGS sequence"/>
</dbReference>
<gene>
    <name evidence="2" type="primary">Acey_s0221.g2589</name>
    <name evidence="2" type="ORF">Y032_0221g2589</name>
</gene>
<accession>A0A016SI52</accession>
<evidence type="ECO:0000256" key="1">
    <source>
        <dbReference type="SAM" id="MobiDB-lite"/>
    </source>
</evidence>
<evidence type="ECO:0000313" key="2">
    <source>
        <dbReference type="EMBL" id="EYB90393.1"/>
    </source>
</evidence>
<feature type="region of interest" description="Disordered" evidence="1">
    <location>
        <begin position="61"/>
        <end position="80"/>
    </location>
</feature>
<organism evidence="2 3">
    <name type="scientific">Ancylostoma ceylanicum</name>
    <dbReference type="NCBI Taxonomy" id="53326"/>
    <lineage>
        <taxon>Eukaryota</taxon>
        <taxon>Metazoa</taxon>
        <taxon>Ecdysozoa</taxon>
        <taxon>Nematoda</taxon>
        <taxon>Chromadorea</taxon>
        <taxon>Rhabditida</taxon>
        <taxon>Rhabditina</taxon>
        <taxon>Rhabditomorpha</taxon>
        <taxon>Strongyloidea</taxon>
        <taxon>Ancylostomatidae</taxon>
        <taxon>Ancylostomatinae</taxon>
        <taxon>Ancylostoma</taxon>
    </lineage>
</organism>
<comment type="caution">
    <text evidence="2">The sequence shown here is derived from an EMBL/GenBank/DDBJ whole genome shotgun (WGS) entry which is preliminary data.</text>
</comment>
<protein>
    <submittedName>
        <fullName evidence="2">Uncharacterized protein</fullName>
    </submittedName>
</protein>
<dbReference type="AlphaFoldDB" id="A0A016SI52"/>
<proteinExistence type="predicted"/>